<accession>A0AAV2DKK8</accession>
<protein>
    <submittedName>
        <fullName evidence="1">Uncharacterized protein</fullName>
    </submittedName>
</protein>
<reference evidence="1 2" key="1">
    <citation type="submission" date="2024-04" db="EMBL/GenBank/DDBJ databases">
        <authorList>
            <person name="Fracassetti M."/>
        </authorList>
    </citation>
    <scope>NUCLEOTIDE SEQUENCE [LARGE SCALE GENOMIC DNA]</scope>
</reference>
<dbReference type="Proteomes" id="UP001497516">
    <property type="component" value="Chromosome 3"/>
</dbReference>
<evidence type="ECO:0000313" key="1">
    <source>
        <dbReference type="EMBL" id="CAL1373467.1"/>
    </source>
</evidence>
<keyword evidence="2" id="KW-1185">Reference proteome</keyword>
<proteinExistence type="predicted"/>
<evidence type="ECO:0000313" key="2">
    <source>
        <dbReference type="Proteomes" id="UP001497516"/>
    </source>
</evidence>
<name>A0AAV2DKK8_9ROSI</name>
<organism evidence="1 2">
    <name type="scientific">Linum trigynum</name>
    <dbReference type="NCBI Taxonomy" id="586398"/>
    <lineage>
        <taxon>Eukaryota</taxon>
        <taxon>Viridiplantae</taxon>
        <taxon>Streptophyta</taxon>
        <taxon>Embryophyta</taxon>
        <taxon>Tracheophyta</taxon>
        <taxon>Spermatophyta</taxon>
        <taxon>Magnoliopsida</taxon>
        <taxon>eudicotyledons</taxon>
        <taxon>Gunneridae</taxon>
        <taxon>Pentapetalae</taxon>
        <taxon>rosids</taxon>
        <taxon>fabids</taxon>
        <taxon>Malpighiales</taxon>
        <taxon>Linaceae</taxon>
        <taxon>Linum</taxon>
    </lineage>
</organism>
<gene>
    <name evidence="1" type="ORF">LTRI10_LOCUS15392</name>
</gene>
<dbReference type="EMBL" id="OZ034816">
    <property type="protein sequence ID" value="CAL1373467.1"/>
    <property type="molecule type" value="Genomic_DNA"/>
</dbReference>
<dbReference type="AlphaFoldDB" id="A0AAV2DKK8"/>
<sequence>MLASLQHHLGIPSIVMVVVERRADFQSGLLLRIRIMVGEVLPAVKNKISSSIASSPVESMSYAPLLMMLSSCHTIVVRASSSSAFVLSFGQLCLERDNFDRESQSSIQRDFNQASPAAPESRHLVKAKSSTSLAKSSKSRFSLGCPSSSRWRCSFP</sequence>